<dbReference type="RefSeq" id="WP_119118884.1">
    <property type="nucleotide sequence ID" value="NZ_QWVS01000059.1"/>
</dbReference>
<comment type="caution">
    <text evidence="1">The sequence shown here is derived from an EMBL/GenBank/DDBJ whole genome shotgun (WGS) entry which is preliminary data.</text>
</comment>
<organism evidence="1 2">
    <name type="scientific">Peribacillus asahii</name>
    <dbReference type="NCBI Taxonomy" id="228899"/>
    <lineage>
        <taxon>Bacteria</taxon>
        <taxon>Bacillati</taxon>
        <taxon>Bacillota</taxon>
        <taxon>Bacilli</taxon>
        <taxon>Bacillales</taxon>
        <taxon>Bacillaceae</taxon>
        <taxon>Peribacillus</taxon>
    </lineage>
</organism>
<evidence type="ECO:0000313" key="1">
    <source>
        <dbReference type="EMBL" id="RID81845.1"/>
    </source>
</evidence>
<dbReference type="GO" id="GO:0046983">
    <property type="term" value="F:protein dimerization activity"/>
    <property type="evidence" value="ECO:0007669"/>
    <property type="project" value="InterPro"/>
</dbReference>
<dbReference type="EMBL" id="QWVS01000059">
    <property type="protein sequence ID" value="RID81845.1"/>
    <property type="molecule type" value="Genomic_DNA"/>
</dbReference>
<dbReference type="AlphaFoldDB" id="A0A398AW79"/>
<dbReference type="Proteomes" id="UP000266016">
    <property type="component" value="Unassembled WGS sequence"/>
</dbReference>
<dbReference type="SUPFAM" id="SSF140500">
    <property type="entry name" value="BAS1536-like"/>
    <property type="match status" value="1"/>
</dbReference>
<sequence length="65" mass="7576">MIGELSNRELIEEIEVTRKNMVLTGLGFGLTHPDTIELSHRLDNLLNDLYKPNNREQLFFYIDKG</sequence>
<accession>A0A398AW79</accession>
<dbReference type="InterPro" id="IPR037208">
    <property type="entry name" value="Spo0E-like_sf"/>
</dbReference>
<proteinExistence type="predicted"/>
<gene>
    <name evidence="1" type="ORF">D1953_19850</name>
</gene>
<evidence type="ECO:0000313" key="2">
    <source>
        <dbReference type="Proteomes" id="UP000266016"/>
    </source>
</evidence>
<dbReference type="InterPro" id="IPR036638">
    <property type="entry name" value="HLH_DNA-bd_sf"/>
</dbReference>
<dbReference type="InterPro" id="IPR018540">
    <property type="entry name" value="Spo0E-like"/>
</dbReference>
<name>A0A398AW79_9BACI</name>
<dbReference type="Pfam" id="PF09388">
    <property type="entry name" value="SpoOE-like"/>
    <property type="match status" value="1"/>
</dbReference>
<dbReference type="Gene3D" id="4.10.280.10">
    <property type="entry name" value="Helix-loop-helix DNA-binding domain"/>
    <property type="match status" value="1"/>
</dbReference>
<reference evidence="1 2" key="1">
    <citation type="submission" date="2018-08" db="EMBL/GenBank/DDBJ databases">
        <title>Bacillus jemisoniae sp. nov., Bacillus chryseoplanitiae sp. nov., Bacillus resnikiae sp. nov., and Bacillus frankliniae sp. nov., isolated from Viking spacecraft and associated surfaces.</title>
        <authorList>
            <person name="Seuylemezian A."/>
            <person name="Vaishampayan P."/>
        </authorList>
    </citation>
    <scope>NUCLEOTIDE SEQUENCE [LARGE SCALE GENOMIC DNA]</scope>
    <source>
        <strain evidence="1 2">MA001</strain>
    </source>
</reference>
<protein>
    <submittedName>
        <fullName evidence="1">Aspartyl-phosphate phosphatase Spo0E family protein</fullName>
    </submittedName>
</protein>
<keyword evidence="2" id="KW-1185">Reference proteome</keyword>
<dbReference type="GO" id="GO:0043937">
    <property type="term" value="P:regulation of sporulation"/>
    <property type="evidence" value="ECO:0007669"/>
    <property type="project" value="InterPro"/>
</dbReference>